<sequence>MFLFYVCKGNTFICFAQIFFAKSSCFPLFLTFSYK</sequence>
<feature type="transmembrane region" description="Helical" evidence="1">
    <location>
        <begin position="12"/>
        <end position="34"/>
    </location>
</feature>
<keyword evidence="1" id="KW-0812">Transmembrane</keyword>
<keyword evidence="1" id="KW-0472">Membrane</keyword>
<dbReference type="EMBL" id="BK016120">
    <property type="protein sequence ID" value="DAF96729.1"/>
    <property type="molecule type" value="Genomic_DNA"/>
</dbReference>
<organism evidence="2">
    <name type="scientific">Siphoviridae sp. ctfrT39</name>
    <dbReference type="NCBI Taxonomy" id="2825598"/>
    <lineage>
        <taxon>Viruses</taxon>
        <taxon>Duplodnaviria</taxon>
        <taxon>Heunggongvirae</taxon>
        <taxon>Uroviricota</taxon>
        <taxon>Caudoviricetes</taxon>
    </lineage>
</organism>
<accession>A0A8S5UQF0</accession>
<evidence type="ECO:0000256" key="1">
    <source>
        <dbReference type="SAM" id="Phobius"/>
    </source>
</evidence>
<evidence type="ECO:0000313" key="2">
    <source>
        <dbReference type="EMBL" id="DAF96729.1"/>
    </source>
</evidence>
<proteinExistence type="predicted"/>
<protein>
    <submittedName>
        <fullName evidence="2">Uncharacterized protein</fullName>
    </submittedName>
</protein>
<name>A0A8S5UQF0_9CAUD</name>
<keyword evidence="1" id="KW-1133">Transmembrane helix</keyword>
<reference evidence="2" key="1">
    <citation type="journal article" date="2021" name="Proc. Natl. Acad. Sci. U.S.A.">
        <title>A Catalog of Tens of Thousands of Viruses from Human Metagenomes Reveals Hidden Associations with Chronic Diseases.</title>
        <authorList>
            <person name="Tisza M.J."/>
            <person name="Buck C.B."/>
        </authorList>
    </citation>
    <scope>NUCLEOTIDE SEQUENCE</scope>
    <source>
        <strain evidence="2">CtfrT39</strain>
    </source>
</reference>